<dbReference type="GO" id="GO:0005730">
    <property type="term" value="C:nucleolus"/>
    <property type="evidence" value="ECO:0007669"/>
    <property type="project" value="TreeGrafter"/>
</dbReference>
<reference evidence="3" key="2">
    <citation type="journal article" date="2023" name="Science">
        <title>Genomic signatures of disease resistance in endangered staghorn corals.</title>
        <authorList>
            <person name="Vollmer S.V."/>
            <person name="Selwyn J.D."/>
            <person name="Despard B.A."/>
            <person name="Roesel C.L."/>
        </authorList>
    </citation>
    <scope>NUCLEOTIDE SEQUENCE</scope>
    <source>
        <strain evidence="3">K2</strain>
    </source>
</reference>
<sequence>MGKDKKARKRLAGLTEDILSSRTAKPSGRVKLRRERQGETDETYVEDKLSRKILEQARKQQNELEAEFGAGSSSRTSLKEPQTKLDVGELIGGTLESDDDNDDECDVASTTNEQFYENFEVNEEDEKAFQEFMSKDAPVRRTLADVILEKIQEKKTEIESQMSERTAGPQMDERLVQVFRGVGQIMGKYRSGKLPKAFKVIPSLINWEDVLYLTKPERWTAAAMFQGTRIFASNANAKISQRFFNLVLLPRVRDDIMEYKRLNYHLYLSLKKALFRPAAFFKGVLLPLCESRTCTLREAIIIGSLISKTSIPILHSSAAMLKIAEMDYSGANSIFLRHFFDKKFLSDKRDLPVLWHQSLLTFVQRYKEDISSEQKDAVMELCRVHVHSKITEEVRRELIHSKSREEEGGQAMDE</sequence>
<dbReference type="PANTHER" id="PTHR12821">
    <property type="entry name" value="BYSTIN"/>
    <property type="match status" value="1"/>
</dbReference>
<accession>A0AAD9PZ47</accession>
<comment type="caution">
    <text evidence="3">The sequence shown here is derived from an EMBL/GenBank/DDBJ whole genome shotgun (WGS) entry which is preliminary data.</text>
</comment>
<comment type="similarity">
    <text evidence="1">Belongs to the bystin family.</text>
</comment>
<dbReference type="Proteomes" id="UP001249851">
    <property type="component" value="Unassembled WGS sequence"/>
</dbReference>
<name>A0AAD9PZ47_ACRCE</name>
<dbReference type="PANTHER" id="PTHR12821:SF0">
    <property type="entry name" value="BYSTIN"/>
    <property type="match status" value="1"/>
</dbReference>
<proteinExistence type="inferred from homology"/>
<evidence type="ECO:0000313" key="4">
    <source>
        <dbReference type="Proteomes" id="UP001249851"/>
    </source>
</evidence>
<keyword evidence="4" id="KW-1185">Reference proteome</keyword>
<dbReference type="GO" id="GO:0006364">
    <property type="term" value="P:rRNA processing"/>
    <property type="evidence" value="ECO:0007669"/>
    <property type="project" value="TreeGrafter"/>
</dbReference>
<evidence type="ECO:0000256" key="1">
    <source>
        <dbReference type="ARBA" id="ARBA00007114"/>
    </source>
</evidence>
<organism evidence="3 4">
    <name type="scientific">Acropora cervicornis</name>
    <name type="common">Staghorn coral</name>
    <dbReference type="NCBI Taxonomy" id="6130"/>
    <lineage>
        <taxon>Eukaryota</taxon>
        <taxon>Metazoa</taxon>
        <taxon>Cnidaria</taxon>
        <taxon>Anthozoa</taxon>
        <taxon>Hexacorallia</taxon>
        <taxon>Scleractinia</taxon>
        <taxon>Astrocoeniina</taxon>
        <taxon>Acroporidae</taxon>
        <taxon>Acropora</taxon>
    </lineage>
</organism>
<dbReference type="AlphaFoldDB" id="A0AAD9PZ47"/>
<feature type="region of interest" description="Disordered" evidence="2">
    <location>
        <begin position="1"/>
        <end position="44"/>
    </location>
</feature>
<gene>
    <name evidence="3" type="ORF">P5673_027273</name>
</gene>
<feature type="compositionally biased region" description="Basic and acidic residues" evidence="2">
    <location>
        <begin position="35"/>
        <end position="44"/>
    </location>
</feature>
<evidence type="ECO:0000256" key="2">
    <source>
        <dbReference type="SAM" id="MobiDB-lite"/>
    </source>
</evidence>
<dbReference type="InterPro" id="IPR007955">
    <property type="entry name" value="Bystin"/>
</dbReference>
<reference evidence="3" key="1">
    <citation type="journal article" date="2023" name="G3 (Bethesda)">
        <title>Whole genome assembly and annotation of the endangered Caribbean coral Acropora cervicornis.</title>
        <authorList>
            <person name="Selwyn J.D."/>
            <person name="Vollmer S.V."/>
        </authorList>
    </citation>
    <scope>NUCLEOTIDE SEQUENCE</scope>
    <source>
        <strain evidence="3">K2</strain>
    </source>
</reference>
<dbReference type="GO" id="GO:0030515">
    <property type="term" value="F:snoRNA binding"/>
    <property type="evidence" value="ECO:0007669"/>
    <property type="project" value="TreeGrafter"/>
</dbReference>
<dbReference type="EMBL" id="JARQWQ010000093">
    <property type="protein sequence ID" value="KAK2551842.1"/>
    <property type="molecule type" value="Genomic_DNA"/>
</dbReference>
<evidence type="ECO:0000313" key="3">
    <source>
        <dbReference type="EMBL" id="KAK2551842.1"/>
    </source>
</evidence>
<dbReference type="Pfam" id="PF05291">
    <property type="entry name" value="Bystin"/>
    <property type="match status" value="1"/>
</dbReference>
<dbReference type="GO" id="GO:0005737">
    <property type="term" value="C:cytoplasm"/>
    <property type="evidence" value="ECO:0007669"/>
    <property type="project" value="TreeGrafter"/>
</dbReference>
<protein>
    <submittedName>
        <fullName evidence="3">Bystin</fullName>
    </submittedName>
</protein>
<feature type="compositionally biased region" description="Basic residues" evidence="2">
    <location>
        <begin position="1"/>
        <end position="11"/>
    </location>
</feature>
<dbReference type="GO" id="GO:0030688">
    <property type="term" value="C:preribosome, small subunit precursor"/>
    <property type="evidence" value="ECO:0007669"/>
    <property type="project" value="TreeGrafter"/>
</dbReference>